<dbReference type="InParanoid" id="N1JD59"/>
<evidence type="ECO:0000313" key="4">
    <source>
        <dbReference type="Proteomes" id="UP000015441"/>
    </source>
</evidence>
<organism evidence="3 4">
    <name type="scientific">Blumeria graminis f. sp. hordei (strain DH14)</name>
    <name type="common">Barley powdery mildew</name>
    <name type="synonym">Oidium monilioides f. sp. hordei</name>
    <dbReference type="NCBI Taxonomy" id="546991"/>
    <lineage>
        <taxon>Eukaryota</taxon>
        <taxon>Fungi</taxon>
        <taxon>Dikarya</taxon>
        <taxon>Ascomycota</taxon>
        <taxon>Pezizomycotina</taxon>
        <taxon>Leotiomycetes</taxon>
        <taxon>Erysiphales</taxon>
        <taxon>Erysiphaceae</taxon>
        <taxon>Blumeria</taxon>
        <taxon>Blumeria hordei</taxon>
    </lineage>
</organism>
<dbReference type="PROSITE" id="PS50181">
    <property type="entry name" value="FBOX"/>
    <property type="match status" value="1"/>
</dbReference>
<dbReference type="PANTHER" id="PTHR13318">
    <property type="entry name" value="PARTNER OF PAIRED, ISOFORM B-RELATED"/>
    <property type="match status" value="1"/>
</dbReference>
<dbReference type="STRING" id="546991.N1JD59"/>
<comment type="caution">
    <text evidence="3">The sequence shown here is derived from an EMBL/GenBank/DDBJ whole genome shotgun (WGS) entry which is preliminary data.</text>
</comment>
<sequence>MSLDSPKSSTKPSRSARIRQAFHGMASRQTVSQLYRRKRASSDPSQSHGATSCLKLAPRRRAPRQHGASSPASLPIPTTVAHIPAHRASMSAQAQAGRNKPVPPTPKSAAPDTMTPPSKLLPPDTNDHHSACSIPISLPHPRRSDFDFWAELPHEISLFILKYLSPKELIRASAVSKPFRKLCYDGQLWKSFDASEFYKDISAESLTRILVAAGPFVKDLNLRGCIQVEHYKRAEAVVRACRNLINATLEGCRNFQRSTLHRLIRGNENLANLNLTGLTAVTNETCHIIAQTCPALETLNISWCHRMDAHGIRLVVHGCRKLKDLRAGEIGGFDCLELAQDFFQLNRLERLVLSGCTDLTDEALRTIMHGRNPEYDILTNLPLVPIRKLRHLNISRCHRITDASIRILAHLTPNLQGLELGGCSRIGDSGLAPVVETVPNLTHLDVEELYSLTNTFLSENLAKAPCAPQLENLSLSYCDDLGDAGILSIIRACKNLKSINVDNTKITDLVLTEAAAMVRTRCISEPTEAMCPIIGLKMVVYDCQNITWAGVHEILTRNSEVLKHTSLQFPDVYPEIIGLKCYYGWQMTVDEHTKRLLKGDLPAATRLECLWRDWIMAHEEIGVTGPGLRRRRRRAREAQILHVDEERAQDAEEQTRRRRSWLGSCAIM</sequence>
<dbReference type="Pfam" id="PF12937">
    <property type="entry name" value="F-box-like"/>
    <property type="match status" value="1"/>
</dbReference>
<dbReference type="Proteomes" id="UP000015441">
    <property type="component" value="Unassembled WGS sequence"/>
</dbReference>
<dbReference type="SMART" id="SM00367">
    <property type="entry name" value="LRR_CC"/>
    <property type="match status" value="7"/>
</dbReference>
<dbReference type="AlphaFoldDB" id="N1JD59"/>
<feature type="domain" description="F-box" evidence="2">
    <location>
        <begin position="146"/>
        <end position="192"/>
    </location>
</feature>
<dbReference type="Pfam" id="PF13516">
    <property type="entry name" value="LRR_6"/>
    <property type="match status" value="1"/>
</dbReference>
<dbReference type="GO" id="GO:0031146">
    <property type="term" value="P:SCF-dependent proteasomal ubiquitin-dependent protein catabolic process"/>
    <property type="evidence" value="ECO:0007669"/>
    <property type="project" value="TreeGrafter"/>
</dbReference>
<evidence type="ECO:0000256" key="1">
    <source>
        <dbReference type="SAM" id="MobiDB-lite"/>
    </source>
</evidence>
<protein>
    <submittedName>
        <fullName evidence="3">\x09 F-box/LRR repeat containing protein 2</fullName>
    </submittedName>
</protein>
<dbReference type="eggNOG" id="KOG4341">
    <property type="taxonomic scope" value="Eukaryota"/>
</dbReference>
<proteinExistence type="predicted"/>
<dbReference type="PANTHER" id="PTHR13318:SF190">
    <property type="entry name" value="PARTNER OF PAIRED, ISOFORM B"/>
    <property type="match status" value="1"/>
</dbReference>
<dbReference type="InterPro" id="IPR006553">
    <property type="entry name" value="Leu-rich_rpt_Cys-con_subtyp"/>
</dbReference>
<dbReference type="SMART" id="SM00256">
    <property type="entry name" value="FBOX"/>
    <property type="match status" value="1"/>
</dbReference>
<gene>
    <name evidence="3" type="ORF">BGHDH14_bgh05034</name>
</gene>
<feature type="region of interest" description="Disordered" evidence="1">
    <location>
        <begin position="89"/>
        <end position="132"/>
    </location>
</feature>
<dbReference type="InterPro" id="IPR001810">
    <property type="entry name" value="F-box_dom"/>
</dbReference>
<name>N1JD59_BLUG1</name>
<dbReference type="HOGENOM" id="CLU_025082_0_0_1"/>
<reference evidence="3 4" key="1">
    <citation type="journal article" date="2010" name="Science">
        <title>Genome expansion and gene loss in powdery mildew fungi reveal tradeoffs in extreme parasitism.</title>
        <authorList>
            <person name="Spanu P.D."/>
            <person name="Abbott J.C."/>
            <person name="Amselem J."/>
            <person name="Burgis T.A."/>
            <person name="Soanes D.M."/>
            <person name="Stueber K."/>
            <person name="Ver Loren van Themaat E."/>
            <person name="Brown J.K.M."/>
            <person name="Butcher S.A."/>
            <person name="Gurr S.J."/>
            <person name="Lebrun M.-H."/>
            <person name="Ridout C.J."/>
            <person name="Schulze-Lefert P."/>
            <person name="Talbot N.J."/>
            <person name="Ahmadinejad N."/>
            <person name="Ametz C."/>
            <person name="Barton G.R."/>
            <person name="Benjdia M."/>
            <person name="Bidzinski P."/>
            <person name="Bindschedler L.V."/>
            <person name="Both M."/>
            <person name="Brewer M.T."/>
            <person name="Cadle-Davidson L."/>
            <person name="Cadle-Davidson M.M."/>
            <person name="Collemare J."/>
            <person name="Cramer R."/>
            <person name="Frenkel O."/>
            <person name="Godfrey D."/>
            <person name="Harriman J."/>
            <person name="Hoede C."/>
            <person name="King B.C."/>
            <person name="Klages S."/>
            <person name="Kleemann J."/>
            <person name="Knoll D."/>
            <person name="Koti P.S."/>
            <person name="Kreplak J."/>
            <person name="Lopez-Ruiz F.J."/>
            <person name="Lu X."/>
            <person name="Maekawa T."/>
            <person name="Mahanil S."/>
            <person name="Micali C."/>
            <person name="Milgroom M.G."/>
            <person name="Montana G."/>
            <person name="Noir S."/>
            <person name="O'Connell R.J."/>
            <person name="Oberhaensli S."/>
            <person name="Parlange F."/>
            <person name="Pedersen C."/>
            <person name="Quesneville H."/>
            <person name="Reinhardt R."/>
            <person name="Rott M."/>
            <person name="Sacristan S."/>
            <person name="Schmidt S.M."/>
            <person name="Schoen M."/>
            <person name="Skamnioti P."/>
            <person name="Sommer H."/>
            <person name="Stephens A."/>
            <person name="Takahara H."/>
            <person name="Thordal-Christensen H."/>
            <person name="Vigouroux M."/>
            <person name="Wessling R."/>
            <person name="Wicker T."/>
            <person name="Panstruga R."/>
        </authorList>
    </citation>
    <scope>NUCLEOTIDE SEQUENCE [LARGE SCALE GENOMIC DNA]</scope>
    <source>
        <strain evidence="3">DH14</strain>
    </source>
</reference>
<dbReference type="Gene3D" id="3.80.10.10">
    <property type="entry name" value="Ribonuclease Inhibitor"/>
    <property type="match status" value="2"/>
</dbReference>
<dbReference type="InterPro" id="IPR032675">
    <property type="entry name" value="LRR_dom_sf"/>
</dbReference>
<accession>N1JD59</accession>
<dbReference type="InterPro" id="IPR036047">
    <property type="entry name" value="F-box-like_dom_sf"/>
</dbReference>
<feature type="region of interest" description="Disordered" evidence="1">
    <location>
        <begin position="1"/>
        <end position="76"/>
    </location>
</feature>
<feature type="compositionally biased region" description="Polar residues" evidence="1">
    <location>
        <begin position="1"/>
        <end position="13"/>
    </location>
</feature>
<dbReference type="GO" id="GO:0019005">
    <property type="term" value="C:SCF ubiquitin ligase complex"/>
    <property type="evidence" value="ECO:0007669"/>
    <property type="project" value="TreeGrafter"/>
</dbReference>
<dbReference type="InterPro" id="IPR001611">
    <property type="entry name" value="Leu-rich_rpt"/>
</dbReference>
<dbReference type="OrthoDB" id="550575at2759"/>
<keyword evidence="4" id="KW-1185">Reference proteome</keyword>
<evidence type="ECO:0000259" key="2">
    <source>
        <dbReference type="PROSITE" id="PS50181"/>
    </source>
</evidence>
<evidence type="ECO:0000313" key="3">
    <source>
        <dbReference type="EMBL" id="CCU75673.1"/>
    </source>
</evidence>
<dbReference type="SUPFAM" id="SSF81383">
    <property type="entry name" value="F-box domain"/>
    <property type="match status" value="1"/>
</dbReference>
<dbReference type="SUPFAM" id="SSF52047">
    <property type="entry name" value="RNI-like"/>
    <property type="match status" value="1"/>
</dbReference>
<dbReference type="EMBL" id="CAUH01001555">
    <property type="protein sequence ID" value="CCU75673.1"/>
    <property type="molecule type" value="Genomic_DNA"/>
</dbReference>